<sequence>MWCFLCCWAPILWCGSAKASSPMGGTGHWCPPHLAGWPLALAAPANGPGCTRGPGLHLFTLPRCCCGTKRWLRSRVPAWKSMRPTGKTFRLHCWRGLAFMWWCRWSCICFRTCRWYCHPTTGLRLPAFCPPSKACTATTASSPLPTRLNLNGTPGRCCCAPCGITWAAACRMASLPALRCWATRSCFGAAPRRLCCSCCARCAAKQSLPFGLCWRCGPRNICHGC</sequence>
<organism evidence="1">
    <name type="scientific">bioreactor metagenome</name>
    <dbReference type="NCBI Taxonomy" id="1076179"/>
    <lineage>
        <taxon>unclassified sequences</taxon>
        <taxon>metagenomes</taxon>
        <taxon>ecological metagenomes</taxon>
    </lineage>
</organism>
<comment type="caution">
    <text evidence="1">The sequence shown here is derived from an EMBL/GenBank/DDBJ whole genome shotgun (WGS) entry which is preliminary data.</text>
</comment>
<dbReference type="AlphaFoldDB" id="A0A645CSU7"/>
<protein>
    <submittedName>
        <fullName evidence="1">Uncharacterized protein</fullName>
    </submittedName>
</protein>
<dbReference type="EMBL" id="VSSQ01029887">
    <property type="protein sequence ID" value="MPM80196.1"/>
    <property type="molecule type" value="Genomic_DNA"/>
</dbReference>
<reference evidence="1" key="1">
    <citation type="submission" date="2019-08" db="EMBL/GenBank/DDBJ databases">
        <authorList>
            <person name="Kucharzyk K."/>
            <person name="Murdoch R.W."/>
            <person name="Higgins S."/>
            <person name="Loffler F."/>
        </authorList>
    </citation>
    <scope>NUCLEOTIDE SEQUENCE</scope>
</reference>
<name>A0A645CSU7_9ZZZZ</name>
<gene>
    <name evidence="1" type="ORF">SDC9_127243</name>
</gene>
<accession>A0A645CSU7</accession>
<evidence type="ECO:0000313" key="1">
    <source>
        <dbReference type="EMBL" id="MPM80196.1"/>
    </source>
</evidence>
<proteinExistence type="predicted"/>